<keyword evidence="2" id="KW-0812">Transmembrane</keyword>
<organism evidence="3 4">
    <name type="scientific">Halogranum rubrum</name>
    <dbReference type="NCBI Taxonomy" id="553466"/>
    <lineage>
        <taxon>Archaea</taxon>
        <taxon>Methanobacteriati</taxon>
        <taxon>Methanobacteriota</taxon>
        <taxon>Stenosarchaea group</taxon>
        <taxon>Halobacteria</taxon>
        <taxon>Halobacteriales</taxon>
        <taxon>Haloferacaceae</taxon>
    </lineage>
</organism>
<evidence type="ECO:0000313" key="4">
    <source>
        <dbReference type="Proteomes" id="UP000199607"/>
    </source>
</evidence>
<evidence type="ECO:0000256" key="1">
    <source>
        <dbReference type="SAM" id="MobiDB-lite"/>
    </source>
</evidence>
<gene>
    <name evidence="3" type="ORF">SAMN04487950_1255</name>
</gene>
<dbReference type="RefSeq" id="WP_089867124.1">
    <property type="nucleotide sequence ID" value="NZ_FOTC01000001.1"/>
</dbReference>
<dbReference type="AlphaFoldDB" id="A0A1I4CMX7"/>
<keyword evidence="2" id="KW-0472">Membrane</keyword>
<feature type="transmembrane region" description="Helical" evidence="2">
    <location>
        <begin position="76"/>
        <end position="98"/>
    </location>
</feature>
<protein>
    <submittedName>
        <fullName evidence="3">Uncharacterized protein</fullName>
    </submittedName>
</protein>
<feature type="transmembrane region" description="Helical" evidence="2">
    <location>
        <begin position="43"/>
        <end position="64"/>
    </location>
</feature>
<proteinExistence type="predicted"/>
<reference evidence="4" key="1">
    <citation type="submission" date="2016-10" db="EMBL/GenBank/DDBJ databases">
        <authorList>
            <person name="Varghese N."/>
            <person name="Submissions S."/>
        </authorList>
    </citation>
    <scope>NUCLEOTIDE SEQUENCE [LARGE SCALE GENOMIC DNA]</scope>
    <source>
        <strain evidence="4">CGMCC 1.7738</strain>
    </source>
</reference>
<name>A0A1I4CMX7_9EURY</name>
<feature type="region of interest" description="Disordered" evidence="1">
    <location>
        <begin position="1"/>
        <end position="37"/>
    </location>
</feature>
<evidence type="ECO:0000313" key="3">
    <source>
        <dbReference type="EMBL" id="SFK82010.1"/>
    </source>
</evidence>
<keyword evidence="4" id="KW-1185">Reference proteome</keyword>
<dbReference type="STRING" id="553466.SAMN04487950_1255"/>
<dbReference type="Proteomes" id="UP000199607">
    <property type="component" value="Unassembled WGS sequence"/>
</dbReference>
<dbReference type="EMBL" id="FOTC01000001">
    <property type="protein sequence ID" value="SFK82010.1"/>
    <property type="molecule type" value="Genomic_DNA"/>
</dbReference>
<keyword evidence="2" id="KW-1133">Transmembrane helix</keyword>
<accession>A0A1I4CMX7</accession>
<dbReference type="Pfam" id="PF25932">
    <property type="entry name" value="DUF7977"/>
    <property type="match status" value="1"/>
</dbReference>
<evidence type="ECO:0000256" key="2">
    <source>
        <dbReference type="SAM" id="Phobius"/>
    </source>
</evidence>
<dbReference type="InterPro" id="IPR058283">
    <property type="entry name" value="DUF7977"/>
</dbReference>
<sequence>MSSETDYDGGTGGGYVHRPDDATATDGPPSDASTPEGHFGQQGWLLVVVVVLSFLVVPGSIYLFPGIPASFGIPYVAAFLALPMLPALLLGLTAVWTMTAAANGDD</sequence>